<evidence type="ECO:0000313" key="16">
    <source>
        <dbReference type="Proteomes" id="UP000232875"/>
    </source>
</evidence>
<dbReference type="FunFam" id="2.40.50.140:FF:000020">
    <property type="entry name" value="60S ribosomal protein L2"/>
    <property type="match status" value="1"/>
</dbReference>
<proteinExistence type="inferred from homology"/>
<dbReference type="FunFam" id="4.10.950.10:FF:000002">
    <property type="entry name" value="60S ribosomal protein L2"/>
    <property type="match status" value="1"/>
</dbReference>
<dbReference type="GO" id="GO:0022625">
    <property type="term" value="C:cytosolic large ribosomal subunit"/>
    <property type="evidence" value="ECO:0007669"/>
    <property type="project" value="TreeGrafter"/>
</dbReference>
<organism evidence="15 16">
    <name type="scientific">Malassezia vespertilionis</name>
    <dbReference type="NCBI Taxonomy" id="2020962"/>
    <lineage>
        <taxon>Eukaryota</taxon>
        <taxon>Fungi</taxon>
        <taxon>Dikarya</taxon>
        <taxon>Basidiomycota</taxon>
        <taxon>Ustilaginomycotina</taxon>
        <taxon>Malasseziomycetes</taxon>
        <taxon>Malasseziales</taxon>
        <taxon>Malasseziaceae</taxon>
        <taxon>Malassezia</taxon>
    </lineage>
</organism>
<dbReference type="InterPro" id="IPR038089">
    <property type="entry name" value="Med31_sf"/>
</dbReference>
<evidence type="ECO:0000256" key="7">
    <source>
        <dbReference type="ARBA" id="ARBA00023159"/>
    </source>
</evidence>
<evidence type="ECO:0000313" key="15">
    <source>
        <dbReference type="EMBL" id="PKI83365.1"/>
    </source>
</evidence>
<dbReference type="Gene3D" id="4.10.950.10">
    <property type="entry name" value="Ribosomal protein L2, domain 3"/>
    <property type="match status" value="1"/>
</dbReference>
<dbReference type="CDD" id="cd13777">
    <property type="entry name" value="Aar2_N"/>
    <property type="match status" value="1"/>
</dbReference>
<dbReference type="InterPro" id="IPR033647">
    <property type="entry name" value="Aar2_N"/>
</dbReference>
<keyword evidence="10" id="KW-0687">Ribonucleoprotein</keyword>
<reference evidence="15 16" key="1">
    <citation type="submission" date="2017-10" db="EMBL/GenBank/DDBJ databases">
        <title>A novel species of cold-tolerant Malassezia isolated from bats.</title>
        <authorList>
            <person name="Lorch J.M."/>
            <person name="Palmer J.M."/>
            <person name="Vanderwolf K.J."/>
            <person name="Schmidt K.Z."/>
            <person name="Verant M.L."/>
            <person name="Weller T.J."/>
            <person name="Blehert D.S."/>
        </authorList>
    </citation>
    <scope>NUCLEOTIDE SEQUENCE [LARGE SCALE GENOMIC DNA]</scope>
    <source>
        <strain evidence="15 16">NWHC:44797-103</strain>
    </source>
</reference>
<dbReference type="InterPro" id="IPR002171">
    <property type="entry name" value="Ribosomal_uL2"/>
</dbReference>
<dbReference type="AlphaFoldDB" id="A0A2N1J9Z7"/>
<dbReference type="InterPro" id="IPR036788">
    <property type="entry name" value="T_IF-3_C_sf"/>
</dbReference>
<dbReference type="Pfam" id="PF05282">
    <property type="entry name" value="AAR2"/>
    <property type="match status" value="1"/>
</dbReference>
<dbReference type="Gene3D" id="3.30.110.10">
    <property type="entry name" value="Translation initiation factor 3 (IF-3), C-terminal domain"/>
    <property type="match status" value="1"/>
</dbReference>
<sequence length="975" mass="108515">MPTDPAVEETNTAREANQQRFSRDLEFLSALCNPFYLHQLSQQGFLDDPAFLAYLRYLNYFRAPAYVRYLVYPQALHFLALLQHAEFRFAVADTAWPHDTAAKQIAHWATWRPSPPPPPPKTKTEAPRDEGIRAPLIRLVDPSSGKVTGPFKPRDIVQKLDRKTYSLVQVAQGAGGTEKKAEWALEELPICKLVSKREEYQKQREQKRRATTSGAPATSKDMQLTWNVSTNDLAHKVARAQKELRKCHKVRVVILSKKGTKRVLPGSAEEDVRIRLVDSIKHALTMSTEDPNAVVARVVQEPIWKNQRSMLEMHIEPRAFLILQGLLRGSHITLDLHAAITDSNFEGFKFVPTGVHCFTWQSAGASDEAMASTGLRNCTFFYTKGHQVVLRQYDPSQDAFQHEADLGGELLVSEDHMRTLDPHLAPYTGIGVDTWTSITRYLATHASVLARVFAVNLASADPCCDSFTPVASQGPGSDVFLEPPTEMPALHFTAFTLQHSWPPEAQGEERTKWSVDKSWLLEDVLERAAVCLDNEPLYTALLCEVELSFVLFLQANNAEALAYWVELLTLFSRASSRLGAPGRYELHPCEWDDTMRTSTPLRVPQLDAHIAYIRTLAAQFAAMPPTIWTEELSTAEARVLKDLAQLRANIARALGTWAALQHEPNLPTPPYEQLLAQWRAMANTCVTRFGWTLDTVLDEEVEADELEEEDDAPVVREREASNIAVIRAQRKSGGIFTAHTRLNKAPAKLRPYDFAERNGYIRGLVKEIIHDAGRGAPLAHVTFRDPYRYKMVTETFIAAEGMHTGQFVYCGKKATLSVGNVLPLSSLPEGTIVCNVEEKSGDRGALARTSGNYATIIGQDPEHNTCRIRLPSGAKKTVPDSSRATVGVVAGGGRIDKPLLKAGRAFHKYKVKRNSWPRTRGVAMNPVDHPHGGGNHQHIGHSSTVKRDSVPGQKAGLIAARRTGLHRGTIKSRDA</sequence>
<dbReference type="SUPFAM" id="SSF50104">
    <property type="entry name" value="Translation proteins SH3-like domain"/>
    <property type="match status" value="1"/>
</dbReference>
<dbReference type="GO" id="GO:0006355">
    <property type="term" value="P:regulation of DNA-templated transcription"/>
    <property type="evidence" value="ECO:0007669"/>
    <property type="project" value="InterPro"/>
</dbReference>
<evidence type="ECO:0000256" key="10">
    <source>
        <dbReference type="ARBA" id="ARBA00023274"/>
    </source>
</evidence>
<evidence type="ECO:0000259" key="14">
    <source>
        <dbReference type="SMART" id="SM01383"/>
    </source>
</evidence>
<dbReference type="InterPro" id="IPR014722">
    <property type="entry name" value="Rib_uL2_dom2"/>
</dbReference>
<dbReference type="InterPro" id="IPR008831">
    <property type="entry name" value="Mediator_Med31"/>
</dbReference>
<evidence type="ECO:0000256" key="1">
    <source>
        <dbReference type="ARBA" id="ARBA00004123"/>
    </source>
</evidence>
<name>A0A2N1J9Z7_9BASI</name>
<dbReference type="EMBL" id="KZ454991">
    <property type="protein sequence ID" value="PKI83365.1"/>
    <property type="molecule type" value="Genomic_DNA"/>
</dbReference>
<evidence type="ECO:0000256" key="2">
    <source>
        <dbReference type="ARBA" id="ARBA00005636"/>
    </source>
</evidence>
<dbReference type="InterPro" id="IPR014726">
    <property type="entry name" value="Ribosomal_uL2_dom3"/>
</dbReference>
<dbReference type="Pfam" id="PF03947">
    <property type="entry name" value="Ribosomal_L2_C"/>
    <property type="match status" value="1"/>
</dbReference>
<dbReference type="Gene3D" id="2.40.50.140">
    <property type="entry name" value="Nucleic acid-binding proteins"/>
    <property type="match status" value="1"/>
</dbReference>
<dbReference type="Gene3D" id="2.30.30.30">
    <property type="match status" value="1"/>
</dbReference>
<dbReference type="Gene3D" id="1.25.40.550">
    <property type="entry name" value="Aar2, C-terminal domain-like"/>
    <property type="match status" value="1"/>
</dbReference>
<dbReference type="GO" id="GO:0002181">
    <property type="term" value="P:cytoplasmic translation"/>
    <property type="evidence" value="ECO:0007669"/>
    <property type="project" value="TreeGrafter"/>
</dbReference>
<evidence type="ECO:0000256" key="12">
    <source>
        <dbReference type="SAM" id="MobiDB-lite"/>
    </source>
</evidence>
<dbReference type="InterPro" id="IPR022666">
    <property type="entry name" value="Ribosomal_uL2_RNA-bd_dom"/>
</dbReference>
<evidence type="ECO:0000259" key="13">
    <source>
        <dbReference type="SMART" id="SM01382"/>
    </source>
</evidence>
<keyword evidence="16" id="KW-1185">Reference proteome</keyword>
<dbReference type="Gene3D" id="1.10.10.1340">
    <property type="entry name" value="Mediator of RNA polymerase II, submodule Med31 (Soh1)"/>
    <property type="match status" value="1"/>
</dbReference>
<keyword evidence="7" id="KW-0010">Activator</keyword>
<dbReference type="InterPro" id="IPR033648">
    <property type="entry name" value="AAR2_C"/>
</dbReference>
<comment type="similarity">
    <text evidence="2">Belongs to the universal ribosomal protein uL2 family.</text>
</comment>
<evidence type="ECO:0000256" key="4">
    <source>
        <dbReference type="ARBA" id="ARBA00019660"/>
    </source>
</evidence>
<comment type="subcellular location">
    <subcellularLocation>
        <location evidence="1">Nucleus</location>
    </subcellularLocation>
</comment>
<dbReference type="Gene3D" id="3.10.20.80">
    <property type="entry name" value="Translation initiation factor 3 (IF-3), N-terminal domain"/>
    <property type="match status" value="1"/>
</dbReference>
<dbReference type="OrthoDB" id="10267824at2759"/>
<dbReference type="PROSITE" id="PS00467">
    <property type="entry name" value="RIBOSOMAL_L2"/>
    <property type="match status" value="1"/>
</dbReference>
<feature type="domain" description="Large ribosomal subunit protein uL2 RNA-binding" evidence="14">
    <location>
        <begin position="733"/>
        <end position="810"/>
    </location>
</feature>
<dbReference type="SUPFAM" id="SSF50249">
    <property type="entry name" value="Nucleic acid-binding proteins"/>
    <property type="match status" value="1"/>
</dbReference>
<keyword evidence="8" id="KW-0804">Transcription</keyword>
<keyword evidence="5" id="KW-0689">Ribosomal protein</keyword>
<dbReference type="InterPro" id="IPR022669">
    <property type="entry name" value="Ribosomal_uL2_C"/>
</dbReference>
<dbReference type="SMART" id="SM01382">
    <property type="entry name" value="Ribosomal_L2_C"/>
    <property type="match status" value="1"/>
</dbReference>
<dbReference type="InterPro" id="IPR038516">
    <property type="entry name" value="AAR2_N_sf"/>
</dbReference>
<dbReference type="PANTHER" id="PTHR13691:SF16">
    <property type="entry name" value="LARGE RIBOSOMAL SUBUNIT PROTEIN UL2"/>
    <property type="match status" value="1"/>
</dbReference>
<protein>
    <recommendedName>
        <fullName evidence="4">Mediator of RNA polymerase II transcription subunit 31</fullName>
    </recommendedName>
    <alternativeName>
        <fullName evidence="11">Mediator complex subunit 31</fullName>
    </alternativeName>
</protein>
<feature type="domain" description="Large ribosomal subunit protein uL2 C-terminal" evidence="13">
    <location>
        <begin position="816"/>
        <end position="951"/>
    </location>
</feature>
<dbReference type="GO" id="GO:0003743">
    <property type="term" value="F:translation initiation factor activity"/>
    <property type="evidence" value="ECO:0007669"/>
    <property type="project" value="InterPro"/>
</dbReference>
<dbReference type="InterPro" id="IPR012340">
    <property type="entry name" value="NA-bd_OB-fold"/>
</dbReference>
<dbReference type="Pfam" id="PF20981">
    <property type="entry name" value="AAR2_1st"/>
    <property type="match status" value="1"/>
</dbReference>
<dbReference type="STRING" id="2020962.A0A2N1J9Z7"/>
<dbReference type="SMART" id="SM01383">
    <property type="entry name" value="Ribosomal_L2"/>
    <property type="match status" value="1"/>
</dbReference>
<dbReference type="GO" id="GO:0003723">
    <property type="term" value="F:RNA binding"/>
    <property type="evidence" value="ECO:0007669"/>
    <property type="project" value="TreeGrafter"/>
</dbReference>
<gene>
    <name evidence="15" type="primary">RPL2A</name>
    <name evidence="15" type="ORF">MVES_002564</name>
</gene>
<evidence type="ECO:0000256" key="3">
    <source>
        <dbReference type="ARBA" id="ARBA00006378"/>
    </source>
</evidence>
<comment type="similarity">
    <text evidence="3">Belongs to the Mediator complex subunit 31 family.</text>
</comment>
<dbReference type="CDD" id="cd13778">
    <property type="entry name" value="Aar2_C"/>
    <property type="match status" value="1"/>
</dbReference>
<dbReference type="Gene3D" id="2.60.34.20">
    <property type="match status" value="1"/>
</dbReference>
<keyword evidence="6" id="KW-0805">Transcription regulation</keyword>
<dbReference type="InterPro" id="IPR022671">
    <property type="entry name" value="Ribosomal_uL2_CS"/>
</dbReference>
<dbReference type="GO" id="GO:0016592">
    <property type="term" value="C:mediator complex"/>
    <property type="evidence" value="ECO:0007669"/>
    <property type="project" value="InterPro"/>
</dbReference>
<accession>A0A2N1J9Z7</accession>
<evidence type="ECO:0000256" key="11">
    <source>
        <dbReference type="ARBA" id="ARBA00031978"/>
    </source>
</evidence>
<dbReference type="Pfam" id="PF00181">
    <property type="entry name" value="Ribosomal_L2_N"/>
    <property type="match status" value="1"/>
</dbReference>
<dbReference type="Proteomes" id="UP000232875">
    <property type="component" value="Unassembled WGS sequence"/>
</dbReference>
<dbReference type="PANTHER" id="PTHR13691">
    <property type="entry name" value="RIBOSOMAL PROTEIN L2"/>
    <property type="match status" value="1"/>
</dbReference>
<dbReference type="InterPro" id="IPR008991">
    <property type="entry name" value="Translation_prot_SH3-like_sf"/>
</dbReference>
<evidence type="ECO:0000256" key="5">
    <source>
        <dbReference type="ARBA" id="ARBA00022980"/>
    </source>
</evidence>
<dbReference type="InterPro" id="IPR038514">
    <property type="entry name" value="AAR2_C_sf"/>
</dbReference>
<dbReference type="FunFam" id="2.30.30.30:FF:000006">
    <property type="entry name" value="60S ribosomal protein L8"/>
    <property type="match status" value="1"/>
</dbReference>
<dbReference type="SUPFAM" id="SSF55200">
    <property type="entry name" value="Translation initiation factor IF3, C-terminal domain"/>
    <property type="match status" value="1"/>
</dbReference>
<feature type="region of interest" description="Disordered" evidence="12">
    <location>
        <begin position="928"/>
        <end position="950"/>
    </location>
</feature>
<dbReference type="InterPro" id="IPR036787">
    <property type="entry name" value="T_IF-3_N_sf"/>
</dbReference>
<evidence type="ECO:0000256" key="9">
    <source>
        <dbReference type="ARBA" id="ARBA00023242"/>
    </source>
</evidence>
<evidence type="ECO:0000256" key="6">
    <source>
        <dbReference type="ARBA" id="ARBA00023015"/>
    </source>
</evidence>
<keyword evidence="9" id="KW-0539">Nucleus</keyword>
<dbReference type="GO" id="GO:0003735">
    <property type="term" value="F:structural constituent of ribosome"/>
    <property type="evidence" value="ECO:0007669"/>
    <property type="project" value="InterPro"/>
</dbReference>
<dbReference type="Pfam" id="PF05669">
    <property type="entry name" value="Med31"/>
    <property type="match status" value="1"/>
</dbReference>
<dbReference type="GO" id="GO:0003712">
    <property type="term" value="F:transcription coregulator activity"/>
    <property type="evidence" value="ECO:0007669"/>
    <property type="project" value="InterPro"/>
</dbReference>
<evidence type="ECO:0000256" key="8">
    <source>
        <dbReference type="ARBA" id="ARBA00023163"/>
    </source>
</evidence>